<evidence type="ECO:0000313" key="3">
    <source>
        <dbReference type="Proteomes" id="UP000697995"/>
    </source>
</evidence>
<comment type="caution">
    <text evidence="2">The sequence shown here is derived from an EMBL/GenBank/DDBJ whole genome shotgun (WGS) entry which is preliminary data.</text>
</comment>
<evidence type="ECO:0008006" key="4">
    <source>
        <dbReference type="Google" id="ProtNLM"/>
    </source>
</evidence>
<evidence type="ECO:0000313" key="2">
    <source>
        <dbReference type="EMBL" id="MBK1657954.1"/>
    </source>
</evidence>
<dbReference type="Gene3D" id="3.40.190.10">
    <property type="entry name" value="Periplasmic binding protein-like II"/>
    <property type="match status" value="1"/>
</dbReference>
<dbReference type="PANTHER" id="PTHR42928:SF5">
    <property type="entry name" value="BLR1237 PROTEIN"/>
    <property type="match status" value="1"/>
</dbReference>
<dbReference type="Pfam" id="PF03401">
    <property type="entry name" value="TctC"/>
    <property type="match status" value="1"/>
</dbReference>
<dbReference type="EMBL" id="NRSG01000033">
    <property type="protein sequence ID" value="MBK1657954.1"/>
    <property type="molecule type" value="Genomic_DNA"/>
</dbReference>
<accession>A0ABS1CU92</accession>
<name>A0ABS1CU92_9PROT</name>
<dbReference type="InterPro" id="IPR042100">
    <property type="entry name" value="Bug_dom1"/>
</dbReference>
<evidence type="ECO:0000256" key="1">
    <source>
        <dbReference type="ARBA" id="ARBA00006987"/>
    </source>
</evidence>
<organism evidence="2 3">
    <name type="scientific">Paracraurococcus ruber</name>
    <dbReference type="NCBI Taxonomy" id="77675"/>
    <lineage>
        <taxon>Bacteria</taxon>
        <taxon>Pseudomonadati</taxon>
        <taxon>Pseudomonadota</taxon>
        <taxon>Alphaproteobacteria</taxon>
        <taxon>Acetobacterales</taxon>
        <taxon>Roseomonadaceae</taxon>
        <taxon>Paracraurococcus</taxon>
    </lineage>
</organism>
<protein>
    <recommendedName>
        <fullName evidence="4">Tripartite tricarboxylate transporter substrate binding protein</fullName>
    </recommendedName>
</protein>
<keyword evidence="3" id="KW-1185">Reference proteome</keyword>
<comment type="similarity">
    <text evidence="1">Belongs to the UPF0065 (bug) family.</text>
</comment>
<dbReference type="PANTHER" id="PTHR42928">
    <property type="entry name" value="TRICARBOXYLATE-BINDING PROTEIN"/>
    <property type="match status" value="1"/>
</dbReference>
<reference evidence="2 3" key="1">
    <citation type="journal article" date="2020" name="Microorganisms">
        <title>Osmotic Adaptation and Compatible Solute Biosynthesis of Phototrophic Bacteria as Revealed from Genome Analyses.</title>
        <authorList>
            <person name="Imhoff J.F."/>
            <person name="Rahn T."/>
            <person name="Kunzel S."/>
            <person name="Keller A."/>
            <person name="Neulinger S.C."/>
        </authorList>
    </citation>
    <scope>NUCLEOTIDE SEQUENCE [LARGE SCALE GENOMIC DNA]</scope>
    <source>
        <strain evidence="2 3">DSM 15382</strain>
    </source>
</reference>
<dbReference type="CDD" id="cd13578">
    <property type="entry name" value="PBP2_Bug27"/>
    <property type="match status" value="1"/>
</dbReference>
<dbReference type="Proteomes" id="UP000697995">
    <property type="component" value="Unassembled WGS sequence"/>
</dbReference>
<dbReference type="PIRSF" id="PIRSF017082">
    <property type="entry name" value="YflP"/>
    <property type="match status" value="1"/>
</dbReference>
<gene>
    <name evidence="2" type="ORF">CKO45_06885</name>
</gene>
<dbReference type="InterPro" id="IPR005064">
    <property type="entry name" value="BUG"/>
</dbReference>
<dbReference type="SUPFAM" id="SSF53850">
    <property type="entry name" value="Periplasmic binding protein-like II"/>
    <property type="match status" value="1"/>
</dbReference>
<proteinExistence type="inferred from homology"/>
<dbReference type="Gene3D" id="3.40.190.150">
    <property type="entry name" value="Bordetella uptake gene, domain 1"/>
    <property type="match status" value="1"/>
</dbReference>
<sequence>MGSRGGGRRGQSPRQVGGNEMRRIVLARRAMLAAMLGAPAVVRAQGSDWPNRPVRYINPYPPGGPTDTLSRLWCARMSEITGQQFVVENRSGSGGNVGADAIAKSTPDGYTIGLGGIASHAIAPTLYASLPFDPAKDFTLAGGLWQLPNLLAVTLSLPARTVPELIALAKAEPGKLTYGSAGAGTTLHLSGAMFNQLAGVELVHVPYRGSAPAQLDLVAGRIQMMFDNIPGTLALSRQGQVRPLAVTSAQRSPVAPEIPSLAEFLPGFDVVSWTCLSAPAGLPPAMVARMNALSRRALESEGLIRAYRDLGAEPWWTTTEDILRYRAAQEARLAPLIRASGARVD</sequence>